<dbReference type="EMBL" id="KB632357">
    <property type="protein sequence ID" value="ERL93439.1"/>
    <property type="molecule type" value="Genomic_DNA"/>
</dbReference>
<dbReference type="GO" id="GO:0005694">
    <property type="term" value="C:chromosome"/>
    <property type="evidence" value="ECO:0007669"/>
    <property type="project" value="InterPro"/>
</dbReference>
<dbReference type="Gene3D" id="1.10.1740.100">
    <property type="entry name" value="Set2, Rpb1 interacting domain"/>
    <property type="match status" value="1"/>
</dbReference>
<evidence type="ECO:0000256" key="3">
    <source>
        <dbReference type="SAM" id="MobiDB-lite"/>
    </source>
</evidence>
<feature type="compositionally biased region" description="Basic and acidic residues" evidence="3">
    <location>
        <begin position="346"/>
        <end position="373"/>
    </location>
</feature>
<dbReference type="PANTHER" id="PTHR46711:SF1">
    <property type="entry name" value="HISTONE-LYSINE N-METHYLTRANSFERASE SETD2"/>
    <property type="match status" value="1"/>
</dbReference>
<feature type="compositionally biased region" description="Low complexity" evidence="3">
    <location>
        <begin position="182"/>
        <end position="197"/>
    </location>
</feature>
<protein>
    <recommendedName>
        <fullName evidence="4">Set2 Rpb1 interacting domain-containing protein</fullName>
    </recommendedName>
</protein>
<sequence>MKEHEKEANRKFMESSYAQEKESSRKNDQRHRTWSRYKSEREGSKKSRFDDKDRPSAEFLKISKHERRKLFALQMELKEEERRLKQRELWRQHEMNCMMIGADPRFTAPFDPTKGFQYIWNPAVGQWQALPVPAVQNQGMYGSPAPAQGYNVPPHKQPLLGPYSNPLMNIPGLPGSQQYPASESSTSETSSSSESSSDYGTDEEVDDSKMLMDVRRELERTLKAPLKSPLPEHLKQEEQVSVTPSPEVKADSENDETEPSAQVKEESKDEPMSSIDIRLKEQFNLDNAEPSKKKRRVGLCQEIIISPRTKEDRQQFKEDVKRYKATKEKLKRQKEQMVQQAKKKLKIEPADEKPKKVREKRSSKTRTKETTEWNDENARKIKENFRSNMANTVVSVLNAYRKPDCKEARITNTEDFKHLARKLTHFVMLKEIKHLLSIDELVCTDNVKAKAREYIRKYMSKFGEVYQKRHDEPDFKD</sequence>
<keyword evidence="2" id="KW-0539">Nucleus</keyword>
<feature type="compositionally biased region" description="Basic and acidic residues" evidence="3">
    <location>
        <begin position="207"/>
        <end position="222"/>
    </location>
</feature>
<feature type="region of interest" description="Disordered" evidence="3">
    <location>
        <begin position="1"/>
        <end position="56"/>
    </location>
</feature>
<evidence type="ECO:0000313" key="5">
    <source>
        <dbReference type="EMBL" id="ERL93439.1"/>
    </source>
</evidence>
<evidence type="ECO:0000313" key="6">
    <source>
        <dbReference type="Proteomes" id="UP000030742"/>
    </source>
</evidence>
<evidence type="ECO:0000256" key="1">
    <source>
        <dbReference type="ARBA" id="ARBA00004123"/>
    </source>
</evidence>
<dbReference type="Proteomes" id="UP000030742">
    <property type="component" value="Unassembled WGS sequence"/>
</dbReference>
<dbReference type="InterPro" id="IPR042294">
    <property type="entry name" value="SETD2_animal"/>
</dbReference>
<evidence type="ECO:0000256" key="2">
    <source>
        <dbReference type="ARBA" id="ARBA00023242"/>
    </source>
</evidence>
<dbReference type="InterPro" id="IPR038190">
    <property type="entry name" value="SRI_sf"/>
</dbReference>
<dbReference type="GO" id="GO:0006355">
    <property type="term" value="P:regulation of DNA-templated transcription"/>
    <property type="evidence" value="ECO:0007669"/>
    <property type="project" value="InterPro"/>
</dbReference>
<feature type="region of interest" description="Disordered" evidence="3">
    <location>
        <begin position="341"/>
        <end position="373"/>
    </location>
</feature>
<dbReference type="OrthoDB" id="308383at2759"/>
<dbReference type="PANTHER" id="PTHR46711">
    <property type="entry name" value="HISTONE-LYSINE N-METHYLTRANSFERASE SETD2"/>
    <property type="match status" value="1"/>
</dbReference>
<reference evidence="5 6" key="1">
    <citation type="journal article" date="2013" name="Genome Biol.">
        <title>Draft genome of the mountain pine beetle, Dendroctonus ponderosae Hopkins, a major forest pest.</title>
        <authorList>
            <person name="Keeling C.I."/>
            <person name="Yuen M.M."/>
            <person name="Liao N.Y."/>
            <person name="Docking T.R."/>
            <person name="Chan S.K."/>
            <person name="Taylor G.A."/>
            <person name="Palmquist D.L."/>
            <person name="Jackman S.D."/>
            <person name="Nguyen A."/>
            <person name="Li M."/>
            <person name="Henderson H."/>
            <person name="Janes J.K."/>
            <person name="Zhao Y."/>
            <person name="Pandoh P."/>
            <person name="Moore R."/>
            <person name="Sperling F.A."/>
            <person name="Huber D.P."/>
            <person name="Birol I."/>
            <person name="Jones S.J."/>
            <person name="Bohlmann J."/>
        </authorList>
    </citation>
    <scope>NUCLEOTIDE SEQUENCE</scope>
</reference>
<organism evidence="5 6">
    <name type="scientific">Dendroctonus ponderosae</name>
    <name type="common">Mountain pine beetle</name>
    <dbReference type="NCBI Taxonomy" id="77166"/>
    <lineage>
        <taxon>Eukaryota</taxon>
        <taxon>Metazoa</taxon>
        <taxon>Ecdysozoa</taxon>
        <taxon>Arthropoda</taxon>
        <taxon>Hexapoda</taxon>
        <taxon>Insecta</taxon>
        <taxon>Pterygota</taxon>
        <taxon>Neoptera</taxon>
        <taxon>Endopterygota</taxon>
        <taxon>Coleoptera</taxon>
        <taxon>Polyphaga</taxon>
        <taxon>Cucujiformia</taxon>
        <taxon>Curculionidae</taxon>
        <taxon>Scolytinae</taxon>
        <taxon>Dendroctonus</taxon>
    </lineage>
</organism>
<dbReference type="AlphaFoldDB" id="U4UHI0"/>
<name>U4UHI0_DENPD</name>
<evidence type="ECO:0000259" key="4">
    <source>
        <dbReference type="Pfam" id="PF08236"/>
    </source>
</evidence>
<dbReference type="InterPro" id="IPR013257">
    <property type="entry name" value="SRI"/>
</dbReference>
<dbReference type="GO" id="GO:0046975">
    <property type="term" value="F:histone H3K36 methyltransferase activity"/>
    <property type="evidence" value="ECO:0007669"/>
    <property type="project" value="InterPro"/>
</dbReference>
<proteinExistence type="predicted"/>
<feature type="compositionally biased region" description="Basic and acidic residues" evidence="3">
    <location>
        <begin position="263"/>
        <end position="283"/>
    </location>
</feature>
<gene>
    <name evidence="5" type="ORF">D910_10731</name>
</gene>
<comment type="subcellular location">
    <subcellularLocation>
        <location evidence="1">Nucleus</location>
    </subcellularLocation>
</comment>
<feature type="region of interest" description="Disordered" evidence="3">
    <location>
        <begin position="146"/>
        <end position="296"/>
    </location>
</feature>
<dbReference type="STRING" id="77166.U4UHI0"/>
<feature type="domain" description="Set2 Rpb1 interacting" evidence="4">
    <location>
        <begin position="387"/>
        <end position="467"/>
    </location>
</feature>
<accession>U4UHI0</accession>
<dbReference type="Pfam" id="PF08236">
    <property type="entry name" value="SRI"/>
    <property type="match status" value="1"/>
</dbReference>